<dbReference type="InterPro" id="IPR036188">
    <property type="entry name" value="FAD/NAD-bd_sf"/>
</dbReference>
<dbReference type="PANTHER" id="PTHR11552">
    <property type="entry name" value="GLUCOSE-METHANOL-CHOLINE GMC OXIDOREDUCTASE"/>
    <property type="match status" value="1"/>
</dbReference>
<dbReference type="Proteomes" id="UP000467148">
    <property type="component" value="Chromosome"/>
</dbReference>
<dbReference type="GO" id="GO:0016614">
    <property type="term" value="F:oxidoreductase activity, acting on CH-OH group of donors"/>
    <property type="evidence" value="ECO:0007669"/>
    <property type="project" value="InterPro"/>
</dbReference>
<evidence type="ECO:0000256" key="1">
    <source>
        <dbReference type="ARBA" id="ARBA00001974"/>
    </source>
</evidence>
<dbReference type="InterPro" id="IPR007867">
    <property type="entry name" value="GMC_OxRtase_C"/>
</dbReference>
<feature type="domain" description="Glucose-methanol-choline oxidoreductase N-terminal" evidence="8">
    <location>
        <begin position="81"/>
        <end position="104"/>
    </location>
</feature>
<evidence type="ECO:0000256" key="3">
    <source>
        <dbReference type="ARBA" id="ARBA00022630"/>
    </source>
</evidence>
<sequence length="510" mass="54257">MNEEYRADYVVVGAGSAGSIIASRLAGAGASVILVEAGGTDRRLDVALPLGIVTLYATANWKYPTAPEPGKGGKPSAFASGRIVGGSGSINAMVYARGRRADYDGWAQAGATGWSYRDVLPHFKALENWVDGPDEYRGGSGPIAVSWCGHHHEIDDAFIQAAVDAGHRLNPDPNGSDQVGVARSQVNQRRGLRSSSGREFLRGLPRGQRPRVLTRTTATRVLVEHGRAVGVQVGERVIWARQEVVLCAGAIGSAALLMNSGICAGGSAADVPGVGENFHDHLVVTQRWASKVPTINTMGPVRTAKALGEFIARGEGPLTTTPFEAQLFTEHFQIAVTPARYELDPVSGRAKLERSDAFTAYTVLMHPEARGRIRVRDGKPFIEFDRLGRPADVRKLLEGAELTRDIVESQPAMRAVTGANLSPTEGDERRWLATAESSIYHAVGTCRMGTDDGSVVGPDLRVHGVDGLRVADASVIPAITSGNTNAPTMMIALRAAELILERPSAPSPAR</sequence>
<evidence type="ECO:0000313" key="10">
    <source>
        <dbReference type="Proteomes" id="UP000467148"/>
    </source>
</evidence>
<gene>
    <name evidence="9" type="ORF">MHEL_52750</name>
</gene>
<protein>
    <submittedName>
        <fullName evidence="9">Choline dehydrogenase</fullName>
    </submittedName>
</protein>
<dbReference type="PIRSF" id="PIRSF000137">
    <property type="entry name" value="Alcohol_oxidase"/>
    <property type="match status" value="1"/>
</dbReference>
<feature type="compositionally biased region" description="Polar residues" evidence="7">
    <location>
        <begin position="187"/>
        <end position="197"/>
    </location>
</feature>
<dbReference type="InterPro" id="IPR000172">
    <property type="entry name" value="GMC_OxRdtase_N"/>
</dbReference>
<keyword evidence="10" id="KW-1185">Reference proteome</keyword>
<proteinExistence type="inferred from homology"/>
<evidence type="ECO:0000259" key="8">
    <source>
        <dbReference type="PROSITE" id="PS00623"/>
    </source>
</evidence>
<comment type="similarity">
    <text evidence="2 6">Belongs to the GMC oxidoreductase family.</text>
</comment>
<dbReference type="RefSeq" id="WP_163751057.1">
    <property type="nucleotide sequence ID" value="NZ_AP022596.1"/>
</dbReference>
<dbReference type="PROSITE" id="PS00623">
    <property type="entry name" value="GMC_OXRED_1"/>
    <property type="match status" value="1"/>
</dbReference>
<evidence type="ECO:0000313" key="9">
    <source>
        <dbReference type="EMBL" id="BBY67032.1"/>
    </source>
</evidence>
<dbReference type="KEGG" id="mhev:MHEL_52750"/>
<accession>A0A7I7TCR8</accession>
<reference evidence="9 10" key="1">
    <citation type="journal article" date="2019" name="Emerg. Microbes Infect.">
        <title>Comprehensive subspecies identification of 175 nontuberculous mycobacteria species based on 7547 genomic profiles.</title>
        <authorList>
            <person name="Matsumoto Y."/>
            <person name="Kinjo T."/>
            <person name="Motooka D."/>
            <person name="Nabeya D."/>
            <person name="Jung N."/>
            <person name="Uechi K."/>
            <person name="Horii T."/>
            <person name="Iida T."/>
            <person name="Fujita J."/>
            <person name="Nakamura S."/>
        </authorList>
    </citation>
    <scope>NUCLEOTIDE SEQUENCE [LARGE SCALE GENOMIC DNA]</scope>
    <source>
        <strain evidence="9 10">JCM 30396</strain>
    </source>
</reference>
<dbReference type="SUPFAM" id="SSF54373">
    <property type="entry name" value="FAD-linked reductases, C-terminal domain"/>
    <property type="match status" value="1"/>
</dbReference>
<evidence type="ECO:0000256" key="5">
    <source>
        <dbReference type="PIRSR" id="PIRSR000137-2"/>
    </source>
</evidence>
<evidence type="ECO:0000256" key="4">
    <source>
        <dbReference type="ARBA" id="ARBA00022827"/>
    </source>
</evidence>
<evidence type="ECO:0000256" key="7">
    <source>
        <dbReference type="SAM" id="MobiDB-lite"/>
    </source>
</evidence>
<dbReference type="EMBL" id="AP022596">
    <property type="protein sequence ID" value="BBY67032.1"/>
    <property type="molecule type" value="Genomic_DNA"/>
</dbReference>
<dbReference type="SUPFAM" id="SSF51905">
    <property type="entry name" value="FAD/NAD(P)-binding domain"/>
    <property type="match status" value="1"/>
</dbReference>
<organism evidence="9 10">
    <name type="scientific">Mycolicibacterium helvum</name>
    <dbReference type="NCBI Taxonomy" id="1534349"/>
    <lineage>
        <taxon>Bacteria</taxon>
        <taxon>Bacillati</taxon>
        <taxon>Actinomycetota</taxon>
        <taxon>Actinomycetes</taxon>
        <taxon>Mycobacteriales</taxon>
        <taxon>Mycobacteriaceae</taxon>
        <taxon>Mycolicibacterium</taxon>
    </lineage>
</organism>
<evidence type="ECO:0000256" key="2">
    <source>
        <dbReference type="ARBA" id="ARBA00010790"/>
    </source>
</evidence>
<feature type="binding site" evidence="5">
    <location>
        <begin position="91"/>
        <end position="94"/>
    </location>
    <ligand>
        <name>FAD</name>
        <dbReference type="ChEBI" id="CHEBI:57692"/>
    </ligand>
</feature>
<dbReference type="InterPro" id="IPR012132">
    <property type="entry name" value="GMC_OxRdtase"/>
</dbReference>
<name>A0A7I7TCR8_9MYCO</name>
<evidence type="ECO:0000256" key="6">
    <source>
        <dbReference type="RuleBase" id="RU003968"/>
    </source>
</evidence>
<feature type="region of interest" description="Disordered" evidence="7">
    <location>
        <begin position="187"/>
        <end position="209"/>
    </location>
</feature>
<dbReference type="Pfam" id="PF00732">
    <property type="entry name" value="GMC_oxred_N"/>
    <property type="match status" value="1"/>
</dbReference>
<dbReference type="Gene3D" id="3.50.50.60">
    <property type="entry name" value="FAD/NAD(P)-binding domain"/>
    <property type="match status" value="1"/>
</dbReference>
<keyword evidence="4 5" id="KW-0274">FAD</keyword>
<dbReference type="PANTHER" id="PTHR11552:SF147">
    <property type="entry name" value="CHOLINE DEHYDROGENASE, MITOCHONDRIAL"/>
    <property type="match status" value="1"/>
</dbReference>
<dbReference type="Pfam" id="PF05199">
    <property type="entry name" value="GMC_oxred_C"/>
    <property type="match status" value="1"/>
</dbReference>
<comment type="cofactor">
    <cofactor evidence="1 5">
        <name>FAD</name>
        <dbReference type="ChEBI" id="CHEBI:57692"/>
    </cofactor>
</comment>
<keyword evidence="3 6" id="KW-0285">Flavoprotein</keyword>
<dbReference type="GO" id="GO:0050660">
    <property type="term" value="F:flavin adenine dinucleotide binding"/>
    <property type="evidence" value="ECO:0007669"/>
    <property type="project" value="InterPro"/>
</dbReference>
<dbReference type="Gene3D" id="3.30.560.10">
    <property type="entry name" value="Glucose Oxidase, domain 3"/>
    <property type="match status" value="1"/>
</dbReference>
<dbReference type="AlphaFoldDB" id="A0A7I7TCR8"/>